<organism evidence="3 4">
    <name type="scientific">Bacteroides cellulosilyticus</name>
    <dbReference type="NCBI Taxonomy" id="246787"/>
    <lineage>
        <taxon>Bacteria</taxon>
        <taxon>Pseudomonadati</taxon>
        <taxon>Bacteroidota</taxon>
        <taxon>Bacteroidia</taxon>
        <taxon>Bacteroidales</taxon>
        <taxon>Bacteroidaceae</taxon>
        <taxon>Bacteroides</taxon>
    </lineage>
</organism>
<feature type="signal peptide" evidence="1">
    <location>
        <begin position="1"/>
        <end position="21"/>
    </location>
</feature>
<feature type="domain" description="Putative beta-lactamase-inhibitor-like PepSY-like" evidence="2">
    <location>
        <begin position="181"/>
        <end position="211"/>
    </location>
</feature>
<reference evidence="3 4" key="1">
    <citation type="journal article" date="2015" name="Science">
        <title>Genetic determinants of in vivo fitness and diet responsiveness in multiple human gut Bacteroides.</title>
        <authorList>
            <person name="Wu M."/>
            <person name="McNulty N.P."/>
            <person name="Rodionov D.A."/>
            <person name="Khoroshkin M.S."/>
            <person name="Griffin N.W."/>
            <person name="Cheng J."/>
            <person name="Latreille P."/>
            <person name="Kerstetter R.A."/>
            <person name="Terrapon N."/>
            <person name="Henrissat B."/>
            <person name="Osterman A.L."/>
            <person name="Gordon J.I."/>
        </authorList>
    </citation>
    <scope>NUCLEOTIDE SEQUENCE [LARGE SCALE GENOMIC DNA]</scope>
    <source>
        <strain evidence="3 4">WH2</strain>
    </source>
</reference>
<dbReference type="InterPro" id="IPR021533">
    <property type="entry name" value="PepSY-like"/>
</dbReference>
<dbReference type="KEGG" id="bcel:BcellWH2_03267"/>
<feature type="domain" description="Putative beta-lactamase-inhibitor-like PepSY-like" evidence="2">
    <location>
        <begin position="215"/>
        <end position="292"/>
    </location>
</feature>
<protein>
    <recommendedName>
        <fullName evidence="2">Putative beta-lactamase-inhibitor-like PepSY-like domain-containing protein</fullName>
    </recommendedName>
</protein>
<evidence type="ECO:0000259" key="2">
    <source>
        <dbReference type="Pfam" id="PF11396"/>
    </source>
</evidence>
<dbReference type="RefSeq" id="WP_029426599.1">
    <property type="nucleotide sequence ID" value="NZ_CP012801.1"/>
</dbReference>
<evidence type="ECO:0000313" key="4">
    <source>
        <dbReference type="Proteomes" id="UP000061809"/>
    </source>
</evidence>
<dbReference type="Gene3D" id="3.10.450.360">
    <property type="match status" value="2"/>
</dbReference>
<evidence type="ECO:0000256" key="1">
    <source>
        <dbReference type="SAM" id="SignalP"/>
    </source>
</evidence>
<dbReference type="Proteomes" id="UP000061809">
    <property type="component" value="Chromosome"/>
</dbReference>
<feature type="domain" description="Putative beta-lactamase-inhibitor-like PepSY-like" evidence="2">
    <location>
        <begin position="25"/>
        <end position="48"/>
    </location>
</feature>
<dbReference type="EMBL" id="CP012801">
    <property type="protein sequence ID" value="ALJ60501.1"/>
    <property type="molecule type" value="Genomic_DNA"/>
</dbReference>
<feature type="chain" id="PRO_5006047319" description="Putative beta-lactamase-inhibitor-like PepSY-like domain-containing protein" evidence="1">
    <location>
        <begin position="22"/>
        <end position="292"/>
    </location>
</feature>
<proteinExistence type="predicted"/>
<keyword evidence="1" id="KW-0732">Signal</keyword>
<name>A0A0P0G8X3_9BACE</name>
<evidence type="ECO:0000313" key="3">
    <source>
        <dbReference type="EMBL" id="ALJ60501.1"/>
    </source>
</evidence>
<gene>
    <name evidence="3" type="ORF">BcellWH2_03267</name>
</gene>
<sequence length="292" mass="33251">MKLKMYLALLAMGMLSLQGCNDDDDDLPNSKVPEAVRNAFDSSFSNTANLSWETKTVSQGQYYKAEFNNKSDNGYKTEAWYTADGSWYMTETEMPYSDIPQTIKTSFESSEYASWKRDNEVERIERAGTEKEIIYIIEVESAQDVDMDLHYSADGILIKAVNDDGDGNNESLLPDAPSSTVTAVTEFIQKNYPNARIIEIEQEKGMIEVDIIHENQSKEVLFNTSYEWISTSWDVYVLPIKVTEAINASQYSGYVVDDAEYVETPTGNYYWIELEQGEKEVKVKINENGEFI</sequence>
<accession>A0A0P0G8X3</accession>
<dbReference type="Pfam" id="PF11396">
    <property type="entry name" value="PepSY_like"/>
    <property type="match status" value="4"/>
</dbReference>
<feature type="domain" description="Putative beta-lactamase-inhibitor-like PepSY-like" evidence="2">
    <location>
        <begin position="62"/>
        <end position="159"/>
    </location>
</feature>
<dbReference type="PATRIC" id="fig|246787.4.peg.3382"/>
<dbReference type="SUPFAM" id="SSF160574">
    <property type="entry name" value="BT0923-like"/>
    <property type="match status" value="2"/>
</dbReference>
<dbReference type="PROSITE" id="PS51257">
    <property type="entry name" value="PROKAR_LIPOPROTEIN"/>
    <property type="match status" value="1"/>
</dbReference>
<dbReference type="AlphaFoldDB" id="A0A0P0G8X3"/>